<keyword evidence="4 7" id="KW-0812">Transmembrane</keyword>
<dbReference type="PANTHER" id="PTHR20855:SF3">
    <property type="entry name" value="LD03007P"/>
    <property type="match status" value="1"/>
</dbReference>
<dbReference type="EMBL" id="VCQT01000044">
    <property type="protein sequence ID" value="TMW11495.1"/>
    <property type="molecule type" value="Genomic_DNA"/>
</dbReference>
<keyword evidence="9" id="KW-1185">Reference proteome</keyword>
<dbReference type="Proteomes" id="UP000739180">
    <property type="component" value="Unassembled WGS sequence"/>
</dbReference>
<protein>
    <submittedName>
        <fullName evidence="8">Hemolysin III family protein</fullName>
    </submittedName>
</protein>
<gene>
    <name evidence="8" type="ORF">FGS76_14995</name>
</gene>
<evidence type="ECO:0000256" key="7">
    <source>
        <dbReference type="SAM" id="Phobius"/>
    </source>
</evidence>
<keyword evidence="3" id="KW-1003">Cell membrane</keyword>
<feature type="transmembrane region" description="Helical" evidence="7">
    <location>
        <begin position="71"/>
        <end position="93"/>
    </location>
</feature>
<feature type="transmembrane region" description="Helical" evidence="7">
    <location>
        <begin position="188"/>
        <end position="207"/>
    </location>
</feature>
<reference evidence="8 9" key="1">
    <citation type="submission" date="2019-05" db="EMBL/GenBank/DDBJ databases">
        <title>Genome of Alcanivorax gelatiniphagus, an oil degrading marine bacteria.</title>
        <authorList>
            <person name="Kwon K.K."/>
        </authorList>
    </citation>
    <scope>NUCLEOTIDE SEQUENCE [LARGE SCALE GENOMIC DNA]</scope>
    <source>
        <strain evidence="8 9">MEBiC 08158</strain>
    </source>
</reference>
<keyword evidence="5 7" id="KW-1133">Transmembrane helix</keyword>
<proteinExistence type="inferred from homology"/>
<feature type="transmembrane region" description="Helical" evidence="7">
    <location>
        <begin position="159"/>
        <end position="176"/>
    </location>
</feature>
<comment type="subcellular location">
    <subcellularLocation>
        <location evidence="1">Cell membrane</location>
        <topology evidence="1">Multi-pass membrane protein</topology>
    </subcellularLocation>
</comment>
<sequence>MRPSRCTKADLQAFINQEQALTSNPATTVPDYSPVEELLNSLTHGIGLVLSIVGTIVLVVSASRLGDPWKIVSFSVFGATLALLYGASMLYHASRAPRSRAIYKMLDHCAIFALIAGTYTPFLLVNMRGPVGWTLFGVIWGLAATGIVLKLVFGNRYKLARVGIYLAMGWLVLFASGELVDSIDAQGFWLIVAGGVTYTAGVVFYLADRLPYNHAIWHLFVVGGSACHFAAVYLSVLPA</sequence>
<evidence type="ECO:0000256" key="1">
    <source>
        <dbReference type="ARBA" id="ARBA00004651"/>
    </source>
</evidence>
<evidence type="ECO:0000256" key="6">
    <source>
        <dbReference type="ARBA" id="ARBA00023136"/>
    </source>
</evidence>
<dbReference type="PANTHER" id="PTHR20855">
    <property type="entry name" value="ADIPOR/PROGESTIN RECEPTOR-RELATED"/>
    <property type="match status" value="1"/>
</dbReference>
<dbReference type="InterPro" id="IPR004254">
    <property type="entry name" value="AdipoR/HlyIII-related"/>
</dbReference>
<dbReference type="NCBIfam" id="TIGR01065">
    <property type="entry name" value="hlyIII"/>
    <property type="match status" value="1"/>
</dbReference>
<name>A0ABY2XK24_9GAMM</name>
<feature type="transmembrane region" description="Helical" evidence="7">
    <location>
        <begin position="131"/>
        <end position="152"/>
    </location>
</feature>
<evidence type="ECO:0000256" key="5">
    <source>
        <dbReference type="ARBA" id="ARBA00022989"/>
    </source>
</evidence>
<accession>A0ABY2XK24</accession>
<dbReference type="Pfam" id="PF03006">
    <property type="entry name" value="HlyIII"/>
    <property type="match status" value="1"/>
</dbReference>
<evidence type="ECO:0000256" key="3">
    <source>
        <dbReference type="ARBA" id="ARBA00022475"/>
    </source>
</evidence>
<keyword evidence="6 7" id="KW-0472">Membrane</keyword>
<evidence type="ECO:0000313" key="9">
    <source>
        <dbReference type="Proteomes" id="UP000739180"/>
    </source>
</evidence>
<feature type="transmembrane region" description="Helical" evidence="7">
    <location>
        <begin position="105"/>
        <end position="125"/>
    </location>
</feature>
<comment type="similarity">
    <text evidence="2">Belongs to the UPF0073 (Hly-III) family.</text>
</comment>
<dbReference type="InterPro" id="IPR005744">
    <property type="entry name" value="Hy-lIII"/>
</dbReference>
<evidence type="ECO:0000256" key="4">
    <source>
        <dbReference type="ARBA" id="ARBA00022692"/>
    </source>
</evidence>
<evidence type="ECO:0000313" key="8">
    <source>
        <dbReference type="EMBL" id="TMW11495.1"/>
    </source>
</evidence>
<comment type="caution">
    <text evidence="8">The sequence shown here is derived from an EMBL/GenBank/DDBJ whole genome shotgun (WGS) entry which is preliminary data.</text>
</comment>
<evidence type="ECO:0000256" key="2">
    <source>
        <dbReference type="ARBA" id="ARBA00008488"/>
    </source>
</evidence>
<organism evidence="8 9">
    <name type="scientific">Alloalcanivorax gelatiniphagus</name>
    <dbReference type="NCBI Taxonomy" id="1194167"/>
    <lineage>
        <taxon>Bacteria</taxon>
        <taxon>Pseudomonadati</taxon>
        <taxon>Pseudomonadota</taxon>
        <taxon>Gammaproteobacteria</taxon>
        <taxon>Oceanospirillales</taxon>
        <taxon>Alcanivoracaceae</taxon>
        <taxon>Alloalcanivorax</taxon>
    </lineage>
</organism>
<feature type="transmembrane region" description="Helical" evidence="7">
    <location>
        <begin position="46"/>
        <end position="65"/>
    </location>
</feature>
<feature type="transmembrane region" description="Helical" evidence="7">
    <location>
        <begin position="216"/>
        <end position="236"/>
    </location>
</feature>